<feature type="signal peptide" evidence="4">
    <location>
        <begin position="1"/>
        <end position="20"/>
    </location>
</feature>
<evidence type="ECO:0000256" key="1">
    <source>
        <dbReference type="ARBA" id="ARBA00006135"/>
    </source>
</evidence>
<sequence length="266" mass="29257">MRKLALALLASCVVAAPVAAQVPTVSPKDNRIRYVRYDPENVVQLDGVIGIATHIILQEGETYVTHAFGDADAWSFAIERNHVFIKPKADNATTNLVIVTDRRSYNFRLNYVPTRKASAVYQLAFTYPGETAQGRASAVERAATDAAFTAQRRKPNLKYTMSGDYSIAPVNVWDNGEFTFFKFPGNRDVPAIYMVDADGKESIVNRNTTGAANDVVVVQKINPKFYLRLGNQSLAVFNEAFDPYGVPNNSGTSSPNVERVLKGDAQ</sequence>
<evidence type="ECO:0000313" key="6">
    <source>
        <dbReference type="Proteomes" id="UP000759103"/>
    </source>
</evidence>
<dbReference type="InterPro" id="IPR010258">
    <property type="entry name" value="Conjugal_tfr_TrbG/VirB9/CagX"/>
</dbReference>
<reference evidence="5 6" key="1">
    <citation type="submission" date="2021-07" db="EMBL/GenBank/DDBJ databases">
        <title>Sphingomonas sp.</title>
        <authorList>
            <person name="Feng G."/>
            <person name="Li J."/>
            <person name="Pan M."/>
        </authorList>
    </citation>
    <scope>NUCLEOTIDE SEQUENCE [LARGE SCALE GENOMIC DNA]</scope>
    <source>
        <strain evidence="5 6">RRHST34</strain>
    </source>
</reference>
<comment type="caution">
    <text evidence="5">The sequence shown here is derived from an EMBL/GenBank/DDBJ whole genome shotgun (WGS) entry which is preliminary data.</text>
</comment>
<feature type="chain" id="PRO_5046898590" evidence="4">
    <location>
        <begin position="21"/>
        <end position="266"/>
    </location>
</feature>
<evidence type="ECO:0000256" key="2">
    <source>
        <dbReference type="ARBA" id="ARBA00022729"/>
    </source>
</evidence>
<keyword evidence="6" id="KW-1185">Reference proteome</keyword>
<evidence type="ECO:0000256" key="4">
    <source>
        <dbReference type="SAM" id="SignalP"/>
    </source>
</evidence>
<evidence type="ECO:0000313" key="5">
    <source>
        <dbReference type="EMBL" id="MBW6533202.1"/>
    </source>
</evidence>
<dbReference type="CDD" id="cd06911">
    <property type="entry name" value="VirB9_CagX_TrbG"/>
    <property type="match status" value="1"/>
</dbReference>
<dbReference type="NCBIfam" id="TIGR02781">
    <property type="entry name" value="VirB9"/>
    <property type="match status" value="1"/>
</dbReference>
<gene>
    <name evidence="5" type="primary">virB9</name>
    <name evidence="5" type="ORF">KZ820_20870</name>
</gene>
<accession>A0ABS7BUN4</accession>
<organism evidence="5 6">
    <name type="scientific">Sphingomonas citri</name>
    <dbReference type="NCBI Taxonomy" id="2862499"/>
    <lineage>
        <taxon>Bacteria</taxon>
        <taxon>Pseudomonadati</taxon>
        <taxon>Pseudomonadota</taxon>
        <taxon>Alphaproteobacteria</taxon>
        <taxon>Sphingomonadales</taxon>
        <taxon>Sphingomonadaceae</taxon>
        <taxon>Sphingomonas</taxon>
    </lineage>
</organism>
<name>A0ABS7BUN4_9SPHN</name>
<evidence type="ECO:0000256" key="3">
    <source>
        <dbReference type="ARBA" id="ARBA00023026"/>
    </source>
</evidence>
<dbReference type="InterPro" id="IPR014148">
    <property type="entry name" value="VirB9"/>
</dbReference>
<dbReference type="Pfam" id="PF03524">
    <property type="entry name" value="CagX"/>
    <property type="match status" value="1"/>
</dbReference>
<dbReference type="InterPro" id="IPR038161">
    <property type="entry name" value="VirB9/CagX/TrbG_C_sf"/>
</dbReference>
<keyword evidence="2 4" id="KW-0732">Signal</keyword>
<dbReference type="Gene3D" id="2.60.40.2500">
    <property type="match status" value="1"/>
</dbReference>
<protein>
    <submittedName>
        <fullName evidence="5">P-type conjugative transfer protein VirB9</fullName>
    </submittedName>
</protein>
<dbReference type="RefSeq" id="WP_219750725.1">
    <property type="nucleotide sequence ID" value="NZ_JAHXZN010000016.1"/>
</dbReference>
<dbReference type="EMBL" id="JAHXZN010000016">
    <property type="protein sequence ID" value="MBW6533202.1"/>
    <property type="molecule type" value="Genomic_DNA"/>
</dbReference>
<proteinExistence type="inferred from homology"/>
<dbReference type="InterPro" id="IPR033645">
    <property type="entry name" value="VirB9/CagX/TrbG_C"/>
</dbReference>
<dbReference type="Proteomes" id="UP000759103">
    <property type="component" value="Unassembled WGS sequence"/>
</dbReference>
<keyword evidence="3" id="KW-0843">Virulence</keyword>
<comment type="similarity">
    <text evidence="1">Belongs to the TrbG/VirB9 family.</text>
</comment>